<keyword evidence="3" id="KW-1185">Reference proteome</keyword>
<dbReference type="Proteomes" id="UP001153642">
    <property type="component" value="Unassembled WGS sequence"/>
</dbReference>
<feature type="transmembrane region" description="Helical" evidence="1">
    <location>
        <begin position="193"/>
        <end position="226"/>
    </location>
</feature>
<feature type="transmembrane region" description="Helical" evidence="1">
    <location>
        <begin position="152"/>
        <end position="172"/>
    </location>
</feature>
<keyword evidence="1" id="KW-0812">Transmembrane</keyword>
<comment type="caution">
    <text evidence="2">The sequence shown here is derived from an EMBL/GenBank/DDBJ whole genome shotgun (WGS) entry which is preliminary data.</text>
</comment>
<dbReference type="EMBL" id="JAPMUA010000001">
    <property type="protein sequence ID" value="MDG3584703.1"/>
    <property type="molecule type" value="Genomic_DNA"/>
</dbReference>
<evidence type="ECO:0000256" key="1">
    <source>
        <dbReference type="SAM" id="Phobius"/>
    </source>
</evidence>
<accession>A0ABT6FN56</accession>
<feature type="transmembrane region" description="Helical" evidence="1">
    <location>
        <begin position="359"/>
        <end position="381"/>
    </location>
</feature>
<evidence type="ECO:0000313" key="3">
    <source>
        <dbReference type="Proteomes" id="UP001153642"/>
    </source>
</evidence>
<protein>
    <submittedName>
        <fullName evidence="2">PepSY-associated TM helix domain-containing protein</fullName>
    </submittedName>
</protein>
<dbReference type="RefSeq" id="WP_277898461.1">
    <property type="nucleotide sequence ID" value="NZ_JAPMUA010000001.1"/>
</dbReference>
<name>A0ABT6FN56_9FLAO</name>
<keyword evidence="1" id="KW-0472">Membrane</keyword>
<dbReference type="Pfam" id="PF03929">
    <property type="entry name" value="PepSY_TM"/>
    <property type="match status" value="1"/>
</dbReference>
<feature type="transmembrane region" description="Helical" evidence="1">
    <location>
        <begin position="402"/>
        <end position="423"/>
    </location>
</feature>
<reference evidence="2" key="1">
    <citation type="submission" date="2022-11" db="EMBL/GenBank/DDBJ databases">
        <title>High-quality draft genome sequence of Galbibacter sp. strain CMA-7.</title>
        <authorList>
            <person name="Wei L."/>
            <person name="Dong C."/>
            <person name="Shao Z."/>
        </authorList>
    </citation>
    <scope>NUCLEOTIDE SEQUENCE</scope>
    <source>
        <strain evidence="2">CMA-7</strain>
    </source>
</reference>
<dbReference type="PANTHER" id="PTHR34219:SF4">
    <property type="entry name" value="PEPSY DOMAIN-CONTAINING PROTEIN"/>
    <property type="match status" value="1"/>
</dbReference>
<proteinExistence type="predicted"/>
<feature type="transmembrane region" description="Helical" evidence="1">
    <location>
        <begin position="494"/>
        <end position="517"/>
    </location>
</feature>
<feature type="transmembrane region" description="Helical" evidence="1">
    <location>
        <begin position="12"/>
        <end position="36"/>
    </location>
</feature>
<feature type="transmembrane region" description="Helical" evidence="1">
    <location>
        <begin position="465"/>
        <end position="488"/>
    </location>
</feature>
<organism evidence="2 3">
    <name type="scientific">Galbibacter pacificus</name>
    <dbReference type="NCBI Taxonomy" id="2996052"/>
    <lineage>
        <taxon>Bacteria</taxon>
        <taxon>Pseudomonadati</taxon>
        <taxon>Bacteroidota</taxon>
        <taxon>Flavobacteriia</taxon>
        <taxon>Flavobacteriales</taxon>
        <taxon>Flavobacteriaceae</taxon>
        <taxon>Galbibacter</taxon>
    </lineage>
</organism>
<keyword evidence="1" id="KW-1133">Transmembrane helix</keyword>
<gene>
    <name evidence="2" type="ORF">OSR52_02400</name>
</gene>
<dbReference type="InterPro" id="IPR005625">
    <property type="entry name" value="PepSY-ass_TM"/>
</dbReference>
<sequence length="526" mass="60647">MTNRVYNILFHTHTISGIVISALLYVIFFTGSISFLRDEINAWERNEPIQEHYFRSIDFDTAIEKLDSEEKLYSKDVTFSHRYYEKRIGAFVSPAKDTTLAKEKKQGRRRGFFYLDAEKHHRTDYTSNYSLGEFFYRLHFFAQLNFFGRSGYFLSGLVALFFLFAVVTGVIVHWKKIVPSFYVFRPKAKWKTIWTDAHVALGLIGLPYQFMFAVTGAFLIIGYTVMLPPVQKFLFDDDQQAFNKVADFNEEEVYPFIGERANFHVSYNDFIKKTQEKWPDLVINGLKVINYGDKNMHIQVSGSPDYKDALTGAGHLTFRASDGKLVKAKNPYEVSYIEGANGVLRRLHYGDYGGYGMKLIYLVLGFVTCFVIISGVLIWLVARDKKNVPEYKRRFNSWLVRIYMAVCLGIYPVTAFTFLVVKLFANGTLVDRKAFINRTFFWSWLAVSLLLLIKKNHYSINKLCLVSGGIISLMIPFANGFITGNWLWTSVENGYSQILVVDLFWTCSGVISFLVLYKMKQKASKA</sequence>
<feature type="transmembrane region" description="Helical" evidence="1">
    <location>
        <begin position="435"/>
        <end position="453"/>
    </location>
</feature>
<dbReference type="PANTHER" id="PTHR34219">
    <property type="entry name" value="IRON-REGULATED INNER MEMBRANE PROTEIN-RELATED"/>
    <property type="match status" value="1"/>
</dbReference>
<evidence type="ECO:0000313" key="2">
    <source>
        <dbReference type="EMBL" id="MDG3584703.1"/>
    </source>
</evidence>